<comment type="caution">
    <text evidence="1">The sequence shown here is derived from an EMBL/GenBank/DDBJ whole genome shotgun (WGS) entry which is preliminary data.</text>
</comment>
<evidence type="ECO:0000313" key="1">
    <source>
        <dbReference type="EMBL" id="KKM06082.1"/>
    </source>
</evidence>
<name>A0A0F9HS73_9ZZZZ</name>
<sequence>MKVHNIHITVDELRTLAGSAIADIHGQVDELYADGLRRNSNCNWTAADLGEKRDELIRYFQRAIDLCDTLEHLEAKP</sequence>
<proteinExistence type="predicted"/>
<organism evidence="1">
    <name type="scientific">marine sediment metagenome</name>
    <dbReference type="NCBI Taxonomy" id="412755"/>
    <lineage>
        <taxon>unclassified sequences</taxon>
        <taxon>metagenomes</taxon>
        <taxon>ecological metagenomes</taxon>
    </lineage>
</organism>
<dbReference type="EMBL" id="LAZR01016076">
    <property type="protein sequence ID" value="KKM06082.1"/>
    <property type="molecule type" value="Genomic_DNA"/>
</dbReference>
<reference evidence="1" key="1">
    <citation type="journal article" date="2015" name="Nature">
        <title>Complex archaea that bridge the gap between prokaryotes and eukaryotes.</title>
        <authorList>
            <person name="Spang A."/>
            <person name="Saw J.H."/>
            <person name="Jorgensen S.L."/>
            <person name="Zaremba-Niedzwiedzka K."/>
            <person name="Martijn J."/>
            <person name="Lind A.E."/>
            <person name="van Eijk R."/>
            <person name="Schleper C."/>
            <person name="Guy L."/>
            <person name="Ettema T.J."/>
        </authorList>
    </citation>
    <scope>NUCLEOTIDE SEQUENCE</scope>
</reference>
<dbReference type="AlphaFoldDB" id="A0A0F9HS73"/>
<protein>
    <submittedName>
        <fullName evidence="1">Uncharacterized protein</fullName>
    </submittedName>
</protein>
<gene>
    <name evidence="1" type="ORF">LCGC14_1747520</name>
</gene>
<accession>A0A0F9HS73</accession>